<accession>A0ABQ3US22</accession>
<dbReference type="RefSeq" id="WP_201372080.1">
    <property type="nucleotide sequence ID" value="NZ_BNJG01000001.1"/>
</dbReference>
<evidence type="ECO:0000313" key="1">
    <source>
        <dbReference type="EMBL" id="GHO55503.1"/>
    </source>
</evidence>
<keyword evidence="2" id="KW-1185">Reference proteome</keyword>
<proteinExistence type="predicted"/>
<evidence type="ECO:0000313" key="2">
    <source>
        <dbReference type="Proteomes" id="UP000654345"/>
    </source>
</evidence>
<protein>
    <submittedName>
        <fullName evidence="1">Uncharacterized protein</fullName>
    </submittedName>
</protein>
<comment type="caution">
    <text evidence="1">The sequence shown here is derived from an EMBL/GenBank/DDBJ whole genome shotgun (WGS) entry which is preliminary data.</text>
</comment>
<sequence>MIVAYKWMGQHWCPDCAPREADAEPIYNGDDMPTHLWCALCRVELEVVSLRCADCAAGHCFANELFLPPVRFIPNSPEAWAAFFERQERLQAWTTELYLA</sequence>
<dbReference type="EMBL" id="BNJG01000001">
    <property type="protein sequence ID" value="GHO55503.1"/>
    <property type="molecule type" value="Genomic_DNA"/>
</dbReference>
<gene>
    <name evidence="1" type="ORF">KSB_39780</name>
</gene>
<reference evidence="1 2" key="1">
    <citation type="journal article" date="2021" name="Int. J. Syst. Evol. Microbiol.">
        <title>Reticulibacter mediterranei gen. nov., sp. nov., within the new family Reticulibacteraceae fam. nov., and Ktedonospora formicarum gen. nov., sp. nov., Ktedonobacter robiniae sp. nov., Dictyobacter formicarum sp. nov. and Dictyobacter arantiisoli sp. nov., belonging to the class Ktedonobacteria.</title>
        <authorList>
            <person name="Yabe S."/>
            <person name="Zheng Y."/>
            <person name="Wang C.M."/>
            <person name="Sakai Y."/>
            <person name="Abe K."/>
            <person name="Yokota A."/>
            <person name="Donadio S."/>
            <person name="Cavaletti L."/>
            <person name="Monciardini P."/>
        </authorList>
    </citation>
    <scope>NUCLEOTIDE SEQUENCE [LARGE SCALE GENOMIC DNA]</scope>
    <source>
        <strain evidence="1 2">SOSP1-30</strain>
    </source>
</reference>
<organism evidence="1 2">
    <name type="scientific">Ktedonobacter robiniae</name>
    <dbReference type="NCBI Taxonomy" id="2778365"/>
    <lineage>
        <taxon>Bacteria</taxon>
        <taxon>Bacillati</taxon>
        <taxon>Chloroflexota</taxon>
        <taxon>Ktedonobacteria</taxon>
        <taxon>Ktedonobacterales</taxon>
        <taxon>Ktedonobacteraceae</taxon>
        <taxon>Ktedonobacter</taxon>
    </lineage>
</organism>
<name>A0ABQ3US22_9CHLR</name>
<dbReference type="Proteomes" id="UP000654345">
    <property type="component" value="Unassembled WGS sequence"/>
</dbReference>